<comment type="caution">
    <text evidence="5">The sequence shown here is derived from an EMBL/GenBank/DDBJ whole genome shotgun (WGS) entry which is preliminary data.</text>
</comment>
<keyword evidence="1" id="KW-0175">Coiled coil</keyword>
<feature type="coiled-coil region" evidence="1">
    <location>
        <begin position="306"/>
        <end position="348"/>
    </location>
</feature>
<dbReference type="Pfam" id="PF02518">
    <property type="entry name" value="HATPase_c"/>
    <property type="match status" value="1"/>
</dbReference>
<feature type="domain" description="Histidine kinase/HSP90-like ATPase" evidence="3">
    <location>
        <begin position="439"/>
        <end position="539"/>
    </location>
</feature>
<evidence type="ECO:0000256" key="2">
    <source>
        <dbReference type="SAM" id="Phobius"/>
    </source>
</evidence>
<feature type="domain" description="Signal transduction histidine kinase internal region" evidence="4">
    <location>
        <begin position="341"/>
        <end position="419"/>
    </location>
</feature>
<keyword evidence="2" id="KW-1133">Transmembrane helix</keyword>
<keyword evidence="2" id="KW-0812">Transmembrane</keyword>
<protein>
    <submittedName>
        <fullName evidence="5">Histidine kinase</fullName>
    </submittedName>
</protein>
<dbReference type="Gene3D" id="3.30.565.10">
    <property type="entry name" value="Histidine kinase-like ATPase, C-terminal domain"/>
    <property type="match status" value="1"/>
</dbReference>
<proteinExistence type="predicted"/>
<dbReference type="GO" id="GO:0016020">
    <property type="term" value="C:membrane"/>
    <property type="evidence" value="ECO:0007669"/>
    <property type="project" value="InterPro"/>
</dbReference>
<keyword evidence="5" id="KW-0808">Transferase</keyword>
<organism evidence="5 6">
    <name type="scientific">Candidatus Alectryocaccomicrobium excrementavium</name>
    <dbReference type="NCBI Taxonomy" id="2840668"/>
    <lineage>
        <taxon>Bacteria</taxon>
        <taxon>Bacillati</taxon>
        <taxon>Bacillota</taxon>
        <taxon>Clostridia</taxon>
        <taxon>Candidatus Alectryocaccomicrobium</taxon>
    </lineage>
</organism>
<evidence type="ECO:0000256" key="1">
    <source>
        <dbReference type="SAM" id="Coils"/>
    </source>
</evidence>
<dbReference type="Proteomes" id="UP000824140">
    <property type="component" value="Unassembled WGS sequence"/>
</dbReference>
<evidence type="ECO:0000313" key="5">
    <source>
        <dbReference type="EMBL" id="HIS91923.1"/>
    </source>
</evidence>
<evidence type="ECO:0000313" key="6">
    <source>
        <dbReference type="Proteomes" id="UP000824140"/>
    </source>
</evidence>
<feature type="transmembrane region" description="Helical" evidence="2">
    <location>
        <begin position="254"/>
        <end position="274"/>
    </location>
</feature>
<dbReference type="InterPro" id="IPR050640">
    <property type="entry name" value="Bact_2-comp_sensor_kinase"/>
</dbReference>
<accession>A0A9D1FYI6</accession>
<name>A0A9D1FYI6_9FIRM</name>
<dbReference type="InterPro" id="IPR003594">
    <property type="entry name" value="HATPase_dom"/>
</dbReference>
<dbReference type="SUPFAM" id="SSF55874">
    <property type="entry name" value="ATPase domain of HSP90 chaperone/DNA topoisomerase II/histidine kinase"/>
    <property type="match status" value="1"/>
</dbReference>
<evidence type="ECO:0000259" key="4">
    <source>
        <dbReference type="Pfam" id="PF06580"/>
    </source>
</evidence>
<dbReference type="InterPro" id="IPR010559">
    <property type="entry name" value="Sig_transdc_His_kin_internal"/>
</dbReference>
<reference evidence="5" key="1">
    <citation type="submission" date="2020-10" db="EMBL/GenBank/DDBJ databases">
        <authorList>
            <person name="Gilroy R."/>
        </authorList>
    </citation>
    <scope>NUCLEOTIDE SEQUENCE</scope>
    <source>
        <strain evidence="5">13766</strain>
    </source>
</reference>
<reference evidence="5" key="2">
    <citation type="journal article" date="2021" name="PeerJ">
        <title>Extensive microbial diversity within the chicken gut microbiome revealed by metagenomics and culture.</title>
        <authorList>
            <person name="Gilroy R."/>
            <person name="Ravi A."/>
            <person name="Getino M."/>
            <person name="Pursley I."/>
            <person name="Horton D.L."/>
            <person name="Alikhan N.F."/>
            <person name="Baker D."/>
            <person name="Gharbi K."/>
            <person name="Hall N."/>
            <person name="Watson M."/>
            <person name="Adriaenssens E.M."/>
            <person name="Foster-Nyarko E."/>
            <person name="Jarju S."/>
            <person name="Secka A."/>
            <person name="Antonio M."/>
            <person name="Oren A."/>
            <person name="Chaudhuri R.R."/>
            <person name="La Ragione R."/>
            <person name="Hildebrand F."/>
            <person name="Pallen M.J."/>
        </authorList>
    </citation>
    <scope>NUCLEOTIDE SEQUENCE</scope>
    <source>
        <strain evidence="5">13766</strain>
    </source>
</reference>
<dbReference type="GO" id="GO:0000155">
    <property type="term" value="F:phosphorelay sensor kinase activity"/>
    <property type="evidence" value="ECO:0007669"/>
    <property type="project" value="InterPro"/>
</dbReference>
<sequence>MHREARAHSMKKYYRLLLCSLIPLVAAALLASLFIVFTLRRQAFEQFHEVAEIYLDSIDLSLSTIQRQIRWSAMRDESFQAIANPHSLAELTDSLKTMRGQFNTLQQSTGSHFQFFGYVPADGFFFNCAALEVDYGAYLGLKERLAQLIAAPNPVYDWSLLSSRGVDYLYCIGPAENRYIICATRLDALIEPLSALNLGPEGYVALTDAEGRALLGRGAGAHSAYGGVLLGGKIRVFPVLDGYGAYGQIALPQILTVLLALIVVGYFGASTLFLQRRVLRPIQRFADNLAALNESAGPIDLGSSEILELEQANDRFQRLIAQIRKLKIDAYERERQRQRVQLEYLQLQIKPHFFLNCMTSIHSMAQLHLDEEIQRMAAATAEYFRYIFQSGQACVPLSGELAHARNYLEIQKMRYGEALRYEIHAEDGAQDVLIPPLTLQTFLENTIKHAMSLDEGLRITIRARLEGDFARLEIADTGRGFAPEVLAALQSSAPFGGDGRHIGIRNTLSRLEILFGGRASVQFRNAPEGGAQITLRIPAMRAAEEGGGGA</sequence>
<gene>
    <name evidence="5" type="ORF">IAA84_02785</name>
</gene>
<dbReference type="InterPro" id="IPR036890">
    <property type="entry name" value="HATPase_C_sf"/>
</dbReference>
<dbReference type="PANTHER" id="PTHR34220:SF7">
    <property type="entry name" value="SENSOR HISTIDINE KINASE YPDA"/>
    <property type="match status" value="1"/>
</dbReference>
<dbReference type="EMBL" id="DVJN01000055">
    <property type="protein sequence ID" value="HIS91923.1"/>
    <property type="molecule type" value="Genomic_DNA"/>
</dbReference>
<dbReference type="AlphaFoldDB" id="A0A9D1FYI6"/>
<keyword evidence="5" id="KW-0418">Kinase</keyword>
<keyword evidence="2" id="KW-0472">Membrane</keyword>
<dbReference type="Pfam" id="PF06580">
    <property type="entry name" value="His_kinase"/>
    <property type="match status" value="1"/>
</dbReference>
<evidence type="ECO:0000259" key="3">
    <source>
        <dbReference type="Pfam" id="PF02518"/>
    </source>
</evidence>
<dbReference type="PANTHER" id="PTHR34220">
    <property type="entry name" value="SENSOR HISTIDINE KINASE YPDA"/>
    <property type="match status" value="1"/>
</dbReference>